<organism evidence="1 2">
    <name type="scientific">Euplotes crassus</name>
    <dbReference type="NCBI Taxonomy" id="5936"/>
    <lineage>
        <taxon>Eukaryota</taxon>
        <taxon>Sar</taxon>
        <taxon>Alveolata</taxon>
        <taxon>Ciliophora</taxon>
        <taxon>Intramacronucleata</taxon>
        <taxon>Spirotrichea</taxon>
        <taxon>Hypotrichia</taxon>
        <taxon>Euplotida</taxon>
        <taxon>Euplotidae</taxon>
        <taxon>Moneuplotes</taxon>
    </lineage>
</organism>
<accession>A0AAD1UNN3</accession>
<dbReference type="AlphaFoldDB" id="A0AAD1UNN3"/>
<reference evidence="1" key="1">
    <citation type="submission" date="2023-07" db="EMBL/GenBank/DDBJ databases">
        <authorList>
            <consortium name="AG Swart"/>
            <person name="Singh M."/>
            <person name="Singh A."/>
            <person name="Seah K."/>
            <person name="Emmerich C."/>
        </authorList>
    </citation>
    <scope>NUCLEOTIDE SEQUENCE</scope>
    <source>
        <strain evidence="1">DP1</strain>
    </source>
</reference>
<dbReference type="Proteomes" id="UP001295684">
    <property type="component" value="Unassembled WGS sequence"/>
</dbReference>
<sequence>MDEKPQIQTKNYNSISCSANPKFDNYQDHCEQSNADQIYQRMANYPSVKINPRKMKKIVPPFGESPQNHAKEVSINNRNGKLSTPRIETIETLMTCGDEEIEPIDLPVFVPQNKNLSLPHEEYIAMMNTASHAESNFSNFMQREHVESIIEFDAKFCTDLHTLEDEERDDLEMPFKDSFIHDFPLRRKENLDQRKHKINFNLNLPTVDHRGQLLSSLQKSLSKINKRGEKLRKANIIRNMICNSSNARSNSSRTIPLFKKKHSACYFNKTLNPDLQK</sequence>
<comment type="caution">
    <text evidence="1">The sequence shown here is derived from an EMBL/GenBank/DDBJ whole genome shotgun (WGS) entry which is preliminary data.</text>
</comment>
<proteinExistence type="predicted"/>
<keyword evidence="2" id="KW-1185">Reference proteome</keyword>
<name>A0AAD1UNN3_EUPCR</name>
<gene>
    <name evidence="1" type="ORF">ECRASSUSDP1_LOCUS9526</name>
</gene>
<evidence type="ECO:0000313" key="1">
    <source>
        <dbReference type="EMBL" id="CAI2368235.1"/>
    </source>
</evidence>
<protein>
    <submittedName>
        <fullName evidence="1">Uncharacterized protein</fullName>
    </submittedName>
</protein>
<evidence type="ECO:0000313" key="2">
    <source>
        <dbReference type="Proteomes" id="UP001295684"/>
    </source>
</evidence>
<dbReference type="EMBL" id="CAMPGE010009367">
    <property type="protein sequence ID" value="CAI2368235.1"/>
    <property type="molecule type" value="Genomic_DNA"/>
</dbReference>